<protein>
    <submittedName>
        <fullName evidence="1">Putative proteasome-type protease</fullName>
    </submittedName>
</protein>
<dbReference type="GO" id="GO:0008233">
    <property type="term" value="F:peptidase activity"/>
    <property type="evidence" value="ECO:0007669"/>
    <property type="project" value="UniProtKB-KW"/>
</dbReference>
<evidence type="ECO:0000313" key="1">
    <source>
        <dbReference type="EMBL" id="SFF34431.1"/>
    </source>
</evidence>
<name>A0A1I2I1L0_9BACT</name>
<dbReference type="EMBL" id="FONY01000027">
    <property type="protein sequence ID" value="SFF34431.1"/>
    <property type="molecule type" value="Genomic_DNA"/>
</dbReference>
<dbReference type="Proteomes" id="UP000199513">
    <property type="component" value="Unassembled WGS sequence"/>
</dbReference>
<dbReference type="InterPro" id="IPR016545">
    <property type="entry name" value="UCP009120_prtse"/>
</dbReference>
<accession>A0A1I2I1L0</accession>
<keyword evidence="1" id="KW-0647">Proteasome</keyword>
<dbReference type="GO" id="GO:0006508">
    <property type="term" value="P:proteolysis"/>
    <property type="evidence" value="ECO:0007669"/>
    <property type="project" value="UniProtKB-KW"/>
</dbReference>
<organism evidence="1 2">
    <name type="scientific">Thermoflexibacter ruber</name>
    <dbReference type="NCBI Taxonomy" id="1003"/>
    <lineage>
        <taxon>Bacteria</taxon>
        <taxon>Pseudomonadati</taxon>
        <taxon>Bacteroidota</taxon>
        <taxon>Cytophagia</taxon>
        <taxon>Cytophagales</taxon>
        <taxon>Thermoflexibacteraceae</taxon>
        <taxon>Thermoflexibacter</taxon>
    </lineage>
</organism>
<dbReference type="InterPro" id="IPR029055">
    <property type="entry name" value="Ntn_hydrolases_N"/>
</dbReference>
<dbReference type="GO" id="GO:0000502">
    <property type="term" value="C:proteasome complex"/>
    <property type="evidence" value="ECO:0007669"/>
    <property type="project" value="UniProtKB-KW"/>
</dbReference>
<dbReference type="PIRSF" id="PIRSF009120">
    <property type="entry name" value="UCP009120_prtse"/>
    <property type="match status" value="1"/>
</dbReference>
<reference evidence="1 2" key="1">
    <citation type="submission" date="2016-10" db="EMBL/GenBank/DDBJ databases">
        <authorList>
            <person name="de Groot N.N."/>
        </authorList>
    </citation>
    <scope>NUCLEOTIDE SEQUENCE [LARGE SCALE GENOMIC DNA]</scope>
    <source>
        <strain>GEY</strain>
        <strain evidence="2">DSM 9560</strain>
    </source>
</reference>
<evidence type="ECO:0000313" key="2">
    <source>
        <dbReference type="Proteomes" id="UP000199513"/>
    </source>
</evidence>
<dbReference type="Gene3D" id="3.60.20.10">
    <property type="entry name" value="Glutamine Phosphoribosylpyrophosphate, subunit 1, domain 1"/>
    <property type="match status" value="1"/>
</dbReference>
<proteinExistence type="predicted"/>
<dbReference type="AlphaFoldDB" id="A0A1I2I1L0"/>
<keyword evidence="1" id="KW-0645">Protease</keyword>
<gene>
    <name evidence="1" type="ORF">SAMN04488541_102728</name>
</gene>
<sequence>MTYCLAIKVKSGIVGLADTRLTSGNEFSIARKVTIHQRDNHSLFIMTSGLRSVRDKAITYFNETIEDGTANFDKMYKAVNAIAAQVRAVAREDKAALAESGLFFNLYAIIGGQLEHDPEPKLYLLYPEGNWVEVGQSSPYFIIGNYGYGKPVLVRSLTYESSIEFALKTGFLSFDATRLSCNDVGYPIDVIIYENNSFHIVEHRFEEHDLQAISQEWNRGVTESINRMPEDWMRPIIDKVHKIHHQ</sequence>
<dbReference type="STRING" id="1003.SAMN04488541_102728"/>
<dbReference type="OrthoDB" id="9786336at2"/>
<dbReference type="RefSeq" id="WP_091547990.1">
    <property type="nucleotide sequence ID" value="NZ_FONY01000027.1"/>
</dbReference>
<dbReference type="SUPFAM" id="SSF56235">
    <property type="entry name" value="N-terminal nucleophile aminohydrolases (Ntn hydrolases)"/>
    <property type="match status" value="1"/>
</dbReference>
<keyword evidence="1" id="KW-0378">Hydrolase</keyword>
<keyword evidence="2" id="KW-1185">Reference proteome</keyword>